<feature type="region of interest" description="Disordered" evidence="1">
    <location>
        <begin position="66"/>
        <end position="87"/>
    </location>
</feature>
<name>A0A1E7F5A4_9STRA</name>
<dbReference type="PANTHER" id="PTHR12746">
    <property type="entry name" value="NONSENSE-MEDIATED MRNA DECAY PROTEIN 3"/>
    <property type="match status" value="1"/>
</dbReference>
<feature type="region of interest" description="Disordered" evidence="1">
    <location>
        <begin position="197"/>
        <end position="219"/>
    </location>
</feature>
<sequence>MKSGDVCVGFDLTETQFVEDEAENMRSSGKLPDIVVIRKLYGGVATKEADAAKKRKWKLARLEVKKEENTKSARAAKNDADADDMDEEDFMREVEADKEMRRQMNLYKSKILKEKENESNDDDAMMEEDGNKNGGKDGDDDTVDDQEIALEELLDGLVMDDGPDPEDAIEEEIVGGQIYEEGAKAAQDGITYVSREQSRLVKDKDGAVPKSTFGEEYKS</sequence>
<feature type="region of interest" description="Disordered" evidence="1">
    <location>
        <begin position="107"/>
        <end position="146"/>
    </location>
</feature>
<dbReference type="KEGG" id="fcy:FRACYDRAFT_269792"/>
<reference evidence="2 3" key="1">
    <citation type="submission" date="2016-09" db="EMBL/GenBank/DDBJ databases">
        <title>Extensive genetic diversity and differential bi-allelic expression allows diatom success in the polar Southern Ocean.</title>
        <authorList>
            <consortium name="DOE Joint Genome Institute"/>
            <person name="Mock T."/>
            <person name="Otillar R.P."/>
            <person name="Strauss J."/>
            <person name="Dupont C."/>
            <person name="Frickenhaus S."/>
            <person name="Maumus F."/>
            <person name="Mcmullan M."/>
            <person name="Sanges R."/>
            <person name="Schmutz J."/>
            <person name="Toseland A."/>
            <person name="Valas R."/>
            <person name="Veluchamy A."/>
            <person name="Ward B.J."/>
            <person name="Allen A."/>
            <person name="Barry K."/>
            <person name="Falciatore A."/>
            <person name="Ferrante M."/>
            <person name="Fortunato A.E."/>
            <person name="Gloeckner G."/>
            <person name="Gruber A."/>
            <person name="Hipkin R."/>
            <person name="Janech M."/>
            <person name="Kroth P."/>
            <person name="Leese F."/>
            <person name="Lindquist E."/>
            <person name="Lyon B.R."/>
            <person name="Martin J."/>
            <person name="Mayer C."/>
            <person name="Parker M."/>
            <person name="Quesneville H."/>
            <person name="Raymond J."/>
            <person name="Uhlig C."/>
            <person name="Valentin K.U."/>
            <person name="Worden A.Z."/>
            <person name="Armbrust E.V."/>
            <person name="Bowler C."/>
            <person name="Green B."/>
            <person name="Moulton V."/>
            <person name="Van Oosterhout C."/>
            <person name="Grigoriev I."/>
        </authorList>
    </citation>
    <scope>NUCLEOTIDE SEQUENCE [LARGE SCALE GENOMIC DNA]</scope>
    <source>
        <strain evidence="2 3">CCMP1102</strain>
    </source>
</reference>
<proteinExistence type="predicted"/>
<dbReference type="PANTHER" id="PTHR12746:SF2">
    <property type="entry name" value="60S RIBOSOMAL EXPORT PROTEIN NMD3"/>
    <property type="match status" value="1"/>
</dbReference>
<dbReference type="AlphaFoldDB" id="A0A1E7F5A4"/>
<protein>
    <submittedName>
        <fullName evidence="2">Uncharacterized protein</fullName>
    </submittedName>
</protein>
<dbReference type="GO" id="GO:0005737">
    <property type="term" value="C:cytoplasm"/>
    <property type="evidence" value="ECO:0007669"/>
    <property type="project" value="TreeGrafter"/>
</dbReference>
<dbReference type="OrthoDB" id="203821at2759"/>
<dbReference type="GO" id="GO:0000055">
    <property type="term" value="P:ribosomal large subunit export from nucleus"/>
    <property type="evidence" value="ECO:0007669"/>
    <property type="project" value="TreeGrafter"/>
</dbReference>
<dbReference type="Proteomes" id="UP000095751">
    <property type="component" value="Unassembled WGS sequence"/>
</dbReference>
<organism evidence="2 3">
    <name type="scientific">Fragilariopsis cylindrus CCMP1102</name>
    <dbReference type="NCBI Taxonomy" id="635003"/>
    <lineage>
        <taxon>Eukaryota</taxon>
        <taxon>Sar</taxon>
        <taxon>Stramenopiles</taxon>
        <taxon>Ochrophyta</taxon>
        <taxon>Bacillariophyta</taxon>
        <taxon>Bacillariophyceae</taxon>
        <taxon>Bacillariophycidae</taxon>
        <taxon>Bacillariales</taxon>
        <taxon>Bacillariaceae</taxon>
        <taxon>Fragilariopsis</taxon>
    </lineage>
</organism>
<keyword evidence="3" id="KW-1185">Reference proteome</keyword>
<dbReference type="GO" id="GO:0043023">
    <property type="term" value="F:ribosomal large subunit binding"/>
    <property type="evidence" value="ECO:0007669"/>
    <property type="project" value="InterPro"/>
</dbReference>
<evidence type="ECO:0000256" key="1">
    <source>
        <dbReference type="SAM" id="MobiDB-lite"/>
    </source>
</evidence>
<dbReference type="InterPro" id="IPR039768">
    <property type="entry name" value="Nmd3"/>
</dbReference>
<dbReference type="EMBL" id="KV784361">
    <property type="protein sequence ID" value="OEU13368.1"/>
    <property type="molecule type" value="Genomic_DNA"/>
</dbReference>
<feature type="compositionally biased region" description="Acidic residues" evidence="1">
    <location>
        <begin position="119"/>
        <end position="128"/>
    </location>
</feature>
<evidence type="ECO:0000313" key="3">
    <source>
        <dbReference type="Proteomes" id="UP000095751"/>
    </source>
</evidence>
<feature type="compositionally biased region" description="Basic and acidic residues" evidence="1">
    <location>
        <begin position="66"/>
        <end position="80"/>
    </location>
</feature>
<evidence type="ECO:0000313" key="2">
    <source>
        <dbReference type="EMBL" id="OEU13368.1"/>
    </source>
</evidence>
<accession>A0A1E7F5A4</accession>
<dbReference type="InParanoid" id="A0A1E7F5A4"/>
<dbReference type="GO" id="GO:0005634">
    <property type="term" value="C:nucleus"/>
    <property type="evidence" value="ECO:0007669"/>
    <property type="project" value="TreeGrafter"/>
</dbReference>
<gene>
    <name evidence="2" type="ORF">FRACYDRAFT_269792</name>
</gene>